<reference evidence="1" key="1">
    <citation type="submission" date="2021-06" db="EMBL/GenBank/DDBJ databases">
        <authorList>
            <person name="Kallberg Y."/>
            <person name="Tangrot J."/>
            <person name="Rosling A."/>
        </authorList>
    </citation>
    <scope>NUCLEOTIDE SEQUENCE</scope>
    <source>
        <strain evidence="1">MA453B</strain>
    </source>
</reference>
<proteinExistence type="predicted"/>
<evidence type="ECO:0000313" key="1">
    <source>
        <dbReference type="EMBL" id="CAG8698871.1"/>
    </source>
</evidence>
<dbReference type="AlphaFoldDB" id="A0A9N9N3L1"/>
<organism evidence="1 2">
    <name type="scientific">Dentiscutata erythropus</name>
    <dbReference type="NCBI Taxonomy" id="1348616"/>
    <lineage>
        <taxon>Eukaryota</taxon>
        <taxon>Fungi</taxon>
        <taxon>Fungi incertae sedis</taxon>
        <taxon>Mucoromycota</taxon>
        <taxon>Glomeromycotina</taxon>
        <taxon>Glomeromycetes</taxon>
        <taxon>Diversisporales</taxon>
        <taxon>Gigasporaceae</taxon>
        <taxon>Dentiscutata</taxon>
    </lineage>
</organism>
<protein>
    <submittedName>
        <fullName evidence="1">685_t:CDS:1</fullName>
    </submittedName>
</protein>
<gene>
    <name evidence="1" type="ORF">DERYTH_LOCUS12858</name>
</gene>
<accession>A0A9N9N3L1</accession>
<evidence type="ECO:0000313" key="2">
    <source>
        <dbReference type="Proteomes" id="UP000789405"/>
    </source>
</evidence>
<keyword evidence="2" id="KW-1185">Reference proteome</keyword>
<comment type="caution">
    <text evidence="1">The sequence shown here is derived from an EMBL/GenBank/DDBJ whole genome shotgun (WGS) entry which is preliminary data.</text>
</comment>
<dbReference type="OrthoDB" id="120976at2759"/>
<dbReference type="EMBL" id="CAJVPY010008646">
    <property type="protein sequence ID" value="CAG8698871.1"/>
    <property type="molecule type" value="Genomic_DNA"/>
</dbReference>
<sequence length="43" mass="4825">MKKRQCIAEAVQAQVRADRFAFINDSEHVLKHEVGALKSSLAQ</sequence>
<name>A0A9N9N3L1_9GLOM</name>
<dbReference type="Proteomes" id="UP000789405">
    <property type="component" value="Unassembled WGS sequence"/>
</dbReference>